<organism evidence="6 7">
    <name type="scientific">Alicyclobacillus fodiniaquatilis</name>
    <dbReference type="NCBI Taxonomy" id="1661150"/>
    <lineage>
        <taxon>Bacteria</taxon>
        <taxon>Bacillati</taxon>
        <taxon>Bacillota</taxon>
        <taxon>Bacilli</taxon>
        <taxon>Bacillales</taxon>
        <taxon>Alicyclobacillaceae</taxon>
        <taxon>Alicyclobacillus</taxon>
    </lineage>
</organism>
<dbReference type="EMBL" id="JBHUCX010000021">
    <property type="protein sequence ID" value="MFD1674765.1"/>
    <property type="molecule type" value="Genomic_DNA"/>
</dbReference>
<evidence type="ECO:0000256" key="2">
    <source>
        <dbReference type="ARBA" id="ARBA00023002"/>
    </source>
</evidence>
<dbReference type="InterPro" id="IPR015815">
    <property type="entry name" value="HIBADH-related"/>
</dbReference>
<dbReference type="InterPro" id="IPR036291">
    <property type="entry name" value="NAD(P)-bd_dom_sf"/>
</dbReference>
<dbReference type="PANTHER" id="PTHR43060:SF15">
    <property type="entry name" value="3-HYDROXYISOBUTYRATE DEHYDROGENASE-LIKE 1, MITOCHONDRIAL-RELATED"/>
    <property type="match status" value="1"/>
</dbReference>
<dbReference type="InterPro" id="IPR006115">
    <property type="entry name" value="6PGDH_NADP-bd"/>
</dbReference>
<evidence type="ECO:0000256" key="3">
    <source>
        <dbReference type="ARBA" id="ARBA00023027"/>
    </source>
</evidence>
<dbReference type="Pfam" id="PF03446">
    <property type="entry name" value="NAD_binding_2"/>
    <property type="match status" value="1"/>
</dbReference>
<dbReference type="PIRSF" id="PIRSF000103">
    <property type="entry name" value="HIBADH"/>
    <property type="match status" value="1"/>
</dbReference>
<dbReference type="InterPro" id="IPR008927">
    <property type="entry name" value="6-PGluconate_DH-like_C_sf"/>
</dbReference>
<feature type="domain" description="3-hydroxyisobutyrate dehydrogenase-like NAD-binding" evidence="5">
    <location>
        <begin position="166"/>
        <end position="283"/>
    </location>
</feature>
<dbReference type="InterPro" id="IPR013328">
    <property type="entry name" value="6PGD_dom2"/>
</dbReference>
<reference evidence="7" key="1">
    <citation type="journal article" date="2019" name="Int. J. Syst. Evol. Microbiol.">
        <title>The Global Catalogue of Microorganisms (GCM) 10K type strain sequencing project: providing services to taxonomists for standard genome sequencing and annotation.</title>
        <authorList>
            <consortium name="The Broad Institute Genomics Platform"/>
            <consortium name="The Broad Institute Genome Sequencing Center for Infectious Disease"/>
            <person name="Wu L."/>
            <person name="Ma J."/>
        </authorList>
    </citation>
    <scope>NUCLEOTIDE SEQUENCE [LARGE SCALE GENOMIC DNA]</scope>
    <source>
        <strain evidence="7">CGMCC 1.12286</strain>
    </source>
</reference>
<evidence type="ECO:0000259" key="5">
    <source>
        <dbReference type="Pfam" id="PF14833"/>
    </source>
</evidence>
<keyword evidence="3" id="KW-0520">NAD</keyword>
<feature type="domain" description="6-phosphogluconate dehydrogenase NADP-binding" evidence="4">
    <location>
        <begin position="2"/>
        <end position="161"/>
    </location>
</feature>
<dbReference type="EC" id="1.1.-.-" evidence="6"/>
<comment type="similarity">
    <text evidence="1">Belongs to the HIBADH-related family.</text>
</comment>
<keyword evidence="7" id="KW-1185">Reference proteome</keyword>
<proteinExistence type="inferred from homology"/>
<keyword evidence="2 6" id="KW-0560">Oxidoreductase</keyword>
<accession>A0ABW4JH51</accession>
<dbReference type="SUPFAM" id="SSF48179">
    <property type="entry name" value="6-phosphogluconate dehydrogenase C-terminal domain-like"/>
    <property type="match status" value="1"/>
</dbReference>
<dbReference type="Proteomes" id="UP001597079">
    <property type="component" value="Unassembled WGS sequence"/>
</dbReference>
<sequence>MKIGFVGVGKMGGGLARNLIRRGYDVSVFDLNQAAVERVLEVGGKAAASITDFSSTADVIFTSLPMPRHLTDLLIDEESLLGQMKAGAVVIDVSTIDPSTARRLSDSASQEDVDFLACPLGKGPAQAEEGTQPIYAGGRPDVYQKYEPLLKDISTSVHYLGDVEQATAFKIVSNLIGMTNALVLSEGLRIGERAGIDPVLLQQLLATTGADSYQLTLRGPKMRNGDFTPGFSIHLTRKDVGLGVGMAKELNQPSPFTELALTYFDKAVDAGLGDEDCAAVYKLFDEVAPVRGAGT</sequence>
<dbReference type="PANTHER" id="PTHR43060">
    <property type="entry name" value="3-HYDROXYISOBUTYRATE DEHYDROGENASE-LIKE 1, MITOCHONDRIAL-RELATED"/>
    <property type="match status" value="1"/>
</dbReference>
<evidence type="ECO:0000256" key="1">
    <source>
        <dbReference type="ARBA" id="ARBA00009080"/>
    </source>
</evidence>
<dbReference type="GO" id="GO:0016491">
    <property type="term" value="F:oxidoreductase activity"/>
    <property type="evidence" value="ECO:0007669"/>
    <property type="project" value="UniProtKB-KW"/>
</dbReference>
<evidence type="ECO:0000259" key="4">
    <source>
        <dbReference type="Pfam" id="PF03446"/>
    </source>
</evidence>
<evidence type="ECO:0000313" key="6">
    <source>
        <dbReference type="EMBL" id="MFD1674765.1"/>
    </source>
</evidence>
<dbReference type="Gene3D" id="1.10.1040.10">
    <property type="entry name" value="N-(1-d-carboxylethyl)-l-norvaline Dehydrogenase, domain 2"/>
    <property type="match status" value="1"/>
</dbReference>
<dbReference type="InterPro" id="IPR029154">
    <property type="entry name" value="HIBADH-like_NADP-bd"/>
</dbReference>
<comment type="caution">
    <text evidence="6">The sequence shown here is derived from an EMBL/GenBank/DDBJ whole genome shotgun (WGS) entry which is preliminary data.</text>
</comment>
<dbReference type="Pfam" id="PF14833">
    <property type="entry name" value="NAD_binding_11"/>
    <property type="match status" value="1"/>
</dbReference>
<dbReference type="Gene3D" id="3.40.50.720">
    <property type="entry name" value="NAD(P)-binding Rossmann-like Domain"/>
    <property type="match status" value="1"/>
</dbReference>
<protein>
    <submittedName>
        <fullName evidence="6">NAD(P)-dependent oxidoreductase</fullName>
        <ecNumber evidence="6">1.1.-.-</ecNumber>
    </submittedName>
</protein>
<dbReference type="RefSeq" id="WP_377942639.1">
    <property type="nucleotide sequence ID" value="NZ_JBHUCX010000021.1"/>
</dbReference>
<gene>
    <name evidence="6" type="ORF">ACFSB2_08640</name>
</gene>
<name>A0ABW4JH51_9BACL</name>
<dbReference type="SUPFAM" id="SSF51735">
    <property type="entry name" value="NAD(P)-binding Rossmann-fold domains"/>
    <property type="match status" value="1"/>
</dbReference>
<evidence type="ECO:0000313" key="7">
    <source>
        <dbReference type="Proteomes" id="UP001597079"/>
    </source>
</evidence>